<dbReference type="Gene3D" id="2.30.30.40">
    <property type="entry name" value="SH3 Domains"/>
    <property type="match status" value="1"/>
</dbReference>
<dbReference type="RefSeq" id="WP_195169890.1">
    <property type="nucleotide sequence ID" value="NZ_CP062983.1"/>
</dbReference>
<feature type="domain" description="SH3b" evidence="1">
    <location>
        <begin position="271"/>
        <end position="339"/>
    </location>
</feature>
<protein>
    <submittedName>
        <fullName evidence="2">SH3 domain-containing protein</fullName>
    </submittedName>
</protein>
<dbReference type="SMART" id="SM00287">
    <property type="entry name" value="SH3b"/>
    <property type="match status" value="1"/>
</dbReference>
<evidence type="ECO:0000259" key="1">
    <source>
        <dbReference type="PROSITE" id="PS51781"/>
    </source>
</evidence>
<evidence type="ECO:0000313" key="2">
    <source>
        <dbReference type="EMBL" id="QPC81819.1"/>
    </source>
</evidence>
<reference evidence="2 3" key="1">
    <citation type="submission" date="2020-02" db="EMBL/GenBank/DDBJ databases">
        <authorList>
            <person name="Zheng R.K."/>
            <person name="Sun C.M."/>
        </authorList>
    </citation>
    <scope>NUCLEOTIDE SEQUENCE [LARGE SCALE GENOMIC DNA]</scope>
    <source>
        <strain evidence="3">rifampicinis</strain>
    </source>
</reference>
<keyword evidence="3" id="KW-1185">Reference proteome</keyword>
<dbReference type="EMBL" id="CP062983">
    <property type="protein sequence ID" value="QPC81819.1"/>
    <property type="molecule type" value="Genomic_DNA"/>
</dbReference>
<name>A0A7S8E7K9_9CHLR</name>
<dbReference type="Pfam" id="PF08239">
    <property type="entry name" value="SH3_3"/>
    <property type="match status" value="1"/>
</dbReference>
<dbReference type="Proteomes" id="UP000594468">
    <property type="component" value="Chromosome"/>
</dbReference>
<gene>
    <name evidence="2" type="ORF">G4Y79_19320</name>
</gene>
<dbReference type="InterPro" id="IPR003646">
    <property type="entry name" value="SH3-like_bac-type"/>
</dbReference>
<accession>A0A7S8E7K9</accession>
<sequence length="553" mass="57527">MFCSVFFVSAQLDTPIPITIGESQVGEVEEGQALTFAMPVASSQVIDIDVFAITTGFAPSFRILDQEGREIESVQNTGNQATVQLTSLSVDTGLYLIEVESSAGIAGQFLMNIQSGAPLQPPQSIAVGQVLNGRVGLSSDSQSYQFAGLQDQSLKLTIYSTEMMPALQISLKDAETDEMLGMSAARISRLSYLIVPGEADYLLTVAASDPATSQSYTLCLEAEQDSPICPVNMNEEPAGTATPVGTTEETPTLLPIATATQTPLPLATLPSTGACIVASGTGGAVNVRSGPSTSYDVIGQISGNTTAPVLAKLPDSTWYQIDLSGLKGWISASVVRLGGVCNEVPPVTLTPTPMATTGSETPTWTPTPTWTVTGTQPTPTVTYTPTITPTWTATYTPTVTPTWTATWTPTATTASSSLNYSLAAIYGSTSLTSGFVPDPSSKAVTAGGPVDVSYLGGGCSGYTTSAPSYSVNYSSGAFPLLRMYFIGSNDSTLIINSPSGSYYCGDDSFGTVDPTIDFNSPSSGRYDIWVASYTAGGSVGGTLYVTENSGNHP</sequence>
<evidence type="ECO:0000313" key="3">
    <source>
        <dbReference type="Proteomes" id="UP000594468"/>
    </source>
</evidence>
<dbReference type="AlphaFoldDB" id="A0A7S8E7K9"/>
<dbReference type="KEGG" id="pmet:G4Y79_19320"/>
<organism evidence="2 3">
    <name type="scientific">Phototrophicus methaneseepsis</name>
    <dbReference type="NCBI Taxonomy" id="2710758"/>
    <lineage>
        <taxon>Bacteria</taxon>
        <taxon>Bacillati</taxon>
        <taxon>Chloroflexota</taxon>
        <taxon>Candidatus Thermofontia</taxon>
        <taxon>Phototrophicales</taxon>
        <taxon>Phototrophicaceae</taxon>
        <taxon>Phototrophicus</taxon>
    </lineage>
</organism>
<proteinExistence type="predicted"/>
<dbReference type="Gene3D" id="2.60.120.380">
    <property type="match status" value="1"/>
</dbReference>
<dbReference type="PROSITE" id="PS51781">
    <property type="entry name" value="SH3B"/>
    <property type="match status" value="1"/>
</dbReference>